<evidence type="ECO:0000313" key="3">
    <source>
        <dbReference type="Proteomes" id="UP000030003"/>
    </source>
</evidence>
<gene>
    <name evidence="2" type="ORF">N791_07490</name>
</gene>
<dbReference type="PANTHER" id="PTHR35024">
    <property type="entry name" value="HYPOTHETICAL CYTOSOLIC PROTEIN"/>
    <property type="match status" value="1"/>
</dbReference>
<dbReference type="InterPro" id="IPR007607">
    <property type="entry name" value="BacA/B"/>
</dbReference>
<dbReference type="AlphaFoldDB" id="A0A0A0M6B9"/>
<evidence type="ECO:0000313" key="2">
    <source>
        <dbReference type="EMBL" id="KGO97557.1"/>
    </source>
</evidence>
<evidence type="ECO:0000256" key="1">
    <source>
        <dbReference type="ARBA" id="ARBA00044755"/>
    </source>
</evidence>
<comment type="similarity">
    <text evidence="1">Belongs to the bactofilin family.</text>
</comment>
<accession>A0A0A0M6B9</accession>
<protein>
    <submittedName>
        <fullName evidence="2">Cell shape determination protein CcmA</fullName>
    </submittedName>
</protein>
<name>A0A0A0M6B9_9GAMM</name>
<dbReference type="Proteomes" id="UP000030003">
    <property type="component" value="Unassembled WGS sequence"/>
</dbReference>
<organism evidence="2 3">
    <name type="scientific">Lysobacter defluvii IMMIB APB-9 = DSM 18482</name>
    <dbReference type="NCBI Taxonomy" id="1385515"/>
    <lineage>
        <taxon>Bacteria</taxon>
        <taxon>Pseudomonadati</taxon>
        <taxon>Pseudomonadota</taxon>
        <taxon>Gammaproteobacteria</taxon>
        <taxon>Lysobacterales</taxon>
        <taxon>Lysobacteraceae</taxon>
        <taxon>Novilysobacter</taxon>
    </lineage>
</organism>
<comment type="caution">
    <text evidence="2">The sequence shown here is derived from an EMBL/GenBank/DDBJ whole genome shotgun (WGS) entry which is preliminary data.</text>
</comment>
<dbReference type="STRING" id="1385515.GCA_000423325_01747"/>
<dbReference type="eggNOG" id="COG1664">
    <property type="taxonomic scope" value="Bacteria"/>
</dbReference>
<dbReference type="EMBL" id="AVBH01000318">
    <property type="protein sequence ID" value="KGO97557.1"/>
    <property type="molecule type" value="Genomic_DNA"/>
</dbReference>
<reference evidence="2 3" key="1">
    <citation type="submission" date="2013-08" db="EMBL/GenBank/DDBJ databases">
        <title>Genomic analysis of Lysobacter defluvii.</title>
        <authorList>
            <person name="Wang Q."/>
            <person name="Wang G."/>
        </authorList>
    </citation>
    <scope>NUCLEOTIDE SEQUENCE [LARGE SCALE GENOMIC DNA]</scope>
    <source>
        <strain evidence="2 3">IMMIB APB-9</strain>
    </source>
</reference>
<dbReference type="PANTHER" id="PTHR35024:SF4">
    <property type="entry name" value="POLYMER-FORMING CYTOSKELETAL PROTEIN"/>
    <property type="match status" value="1"/>
</dbReference>
<sequence length="144" mass="14651">MFKNSKAVAVDGPVETLIGPKVVLQGDLHFDGGLYIEGRVVGRVIAGEDAKAVVTLAEGGSIEGEVRAPMVVINGQVDGDIHASGRVQLAPKARVTGDVHYQVVEMAAGAVLTGRLVHAAQAEAAEAAEAEESGSKARLSAVAG</sequence>
<dbReference type="Pfam" id="PF04519">
    <property type="entry name" value="Bactofilin"/>
    <property type="match status" value="1"/>
</dbReference>
<keyword evidence="3" id="KW-1185">Reference proteome</keyword>
<proteinExistence type="inferred from homology"/>
<dbReference type="RefSeq" id="WP_036139544.1">
    <property type="nucleotide sequence ID" value="NZ_AUHT01000008.1"/>
</dbReference>
<dbReference type="OrthoDB" id="5294247at2"/>